<evidence type="ECO:0000256" key="6">
    <source>
        <dbReference type="ARBA" id="ARBA00023027"/>
    </source>
</evidence>
<keyword evidence="12" id="KW-1185">Reference proteome</keyword>
<evidence type="ECO:0000256" key="5">
    <source>
        <dbReference type="ARBA" id="ARBA00022840"/>
    </source>
</evidence>
<feature type="binding site" evidence="7">
    <location>
        <position position="407"/>
    </location>
    <ligand>
        <name>deamido-NAD(+)</name>
        <dbReference type="ChEBI" id="CHEBI:58437"/>
        <note>ligand shared between two neighboring subunits</note>
    </ligand>
</feature>
<comment type="function">
    <text evidence="7">Catalyzes the ATP-dependent amidation of deamido-NAD to form NAD. Uses L-glutamine as a nitrogen source.</text>
</comment>
<evidence type="ECO:0000256" key="3">
    <source>
        <dbReference type="ARBA" id="ARBA00022598"/>
    </source>
</evidence>
<comment type="similarity">
    <text evidence="2 7 8">In the C-terminal section; belongs to the NAD synthetase family.</text>
</comment>
<dbReference type="GO" id="GO:0004359">
    <property type="term" value="F:glutaminase activity"/>
    <property type="evidence" value="ECO:0007669"/>
    <property type="project" value="InterPro"/>
</dbReference>
<dbReference type="GO" id="GO:0009435">
    <property type="term" value="P:NAD+ biosynthetic process"/>
    <property type="evidence" value="ECO:0007669"/>
    <property type="project" value="UniProtKB-UniRule"/>
</dbReference>
<dbReference type="PROSITE" id="PS50263">
    <property type="entry name" value="CN_HYDROLASE"/>
    <property type="match status" value="1"/>
</dbReference>
<dbReference type="EC" id="6.3.5.1" evidence="7 8"/>
<keyword evidence="6 7" id="KW-0520">NAD</keyword>
<dbReference type="Proteomes" id="UP000237662">
    <property type="component" value="Unassembled WGS sequence"/>
</dbReference>
<dbReference type="GO" id="GO:0005524">
    <property type="term" value="F:ATP binding"/>
    <property type="evidence" value="ECO:0007669"/>
    <property type="project" value="UniProtKB-UniRule"/>
</dbReference>
<feature type="active site" description="Proton acceptor; for glutaminase activity" evidence="7">
    <location>
        <position position="41"/>
    </location>
</feature>
<feature type="binding site" evidence="7">
    <location>
        <position position="118"/>
    </location>
    <ligand>
        <name>L-glutamine</name>
        <dbReference type="ChEBI" id="CHEBI:58359"/>
    </ligand>
</feature>
<dbReference type="CDD" id="cd00553">
    <property type="entry name" value="NAD_synthase"/>
    <property type="match status" value="1"/>
</dbReference>
<accession>A0A2S6I700</accession>
<dbReference type="PANTHER" id="PTHR23090:SF9">
    <property type="entry name" value="GLUTAMINE-DEPENDENT NAD(+) SYNTHETASE"/>
    <property type="match status" value="1"/>
</dbReference>
<dbReference type="AlphaFoldDB" id="A0A2S6I700"/>
<comment type="catalytic activity">
    <reaction evidence="7 8">
        <text>deamido-NAD(+) + L-glutamine + ATP + H2O = L-glutamate + AMP + diphosphate + NAD(+) + H(+)</text>
        <dbReference type="Rhea" id="RHEA:24384"/>
        <dbReference type="ChEBI" id="CHEBI:15377"/>
        <dbReference type="ChEBI" id="CHEBI:15378"/>
        <dbReference type="ChEBI" id="CHEBI:29985"/>
        <dbReference type="ChEBI" id="CHEBI:30616"/>
        <dbReference type="ChEBI" id="CHEBI:33019"/>
        <dbReference type="ChEBI" id="CHEBI:57540"/>
        <dbReference type="ChEBI" id="CHEBI:58359"/>
        <dbReference type="ChEBI" id="CHEBI:58437"/>
        <dbReference type="ChEBI" id="CHEBI:456215"/>
        <dbReference type="EC" id="6.3.5.1"/>
    </reaction>
</comment>
<dbReference type="RefSeq" id="WP_104417880.1">
    <property type="nucleotide sequence ID" value="NZ_PTJC01000005.1"/>
</dbReference>
<dbReference type="Gene3D" id="3.40.50.620">
    <property type="entry name" value="HUPs"/>
    <property type="match status" value="1"/>
</dbReference>
<evidence type="ECO:0000256" key="8">
    <source>
        <dbReference type="PIRNR" id="PIRNR006630"/>
    </source>
</evidence>
<dbReference type="NCBIfam" id="TIGR00552">
    <property type="entry name" value="nadE"/>
    <property type="match status" value="1"/>
</dbReference>
<dbReference type="PIRSF" id="PIRSF006630">
    <property type="entry name" value="NADS_GAT"/>
    <property type="match status" value="1"/>
</dbReference>
<dbReference type="InterPro" id="IPR014729">
    <property type="entry name" value="Rossmann-like_a/b/a_fold"/>
</dbReference>
<comment type="similarity">
    <text evidence="9">Belongs to the NAD synthetase family.</text>
</comment>
<dbReference type="EMBL" id="PTJC01000005">
    <property type="protein sequence ID" value="PPK87265.1"/>
    <property type="molecule type" value="Genomic_DNA"/>
</dbReference>
<evidence type="ECO:0000259" key="10">
    <source>
        <dbReference type="PROSITE" id="PS50263"/>
    </source>
</evidence>
<comment type="caution">
    <text evidence="11">The sequence shown here is derived from an EMBL/GenBank/DDBJ whole genome shotgun (WGS) entry which is preliminary data.</text>
</comment>
<comment type="caution">
    <text evidence="7">Lacks conserved residue(s) required for the propagation of feature annotation.</text>
</comment>
<dbReference type="UniPathway" id="UPA00253">
    <property type="reaction ID" value="UER00334"/>
</dbReference>
<feature type="binding site" evidence="7">
    <location>
        <position position="517"/>
    </location>
    <ligand>
        <name>deamido-NAD(+)</name>
        <dbReference type="ChEBI" id="CHEBI:58437"/>
        <note>ligand shared between two neighboring subunits</note>
    </ligand>
</feature>
<dbReference type="SUPFAM" id="SSF56317">
    <property type="entry name" value="Carbon-nitrogen hydrolase"/>
    <property type="match status" value="1"/>
</dbReference>
<feature type="binding site" evidence="7">
    <location>
        <position position="378"/>
    </location>
    <ligand>
        <name>deamido-NAD(+)</name>
        <dbReference type="ChEBI" id="CHEBI:58437"/>
        <note>ligand shared between two neighboring subunits</note>
    </ligand>
</feature>
<dbReference type="InterPro" id="IPR003694">
    <property type="entry name" value="NAD_synthase"/>
</dbReference>
<evidence type="ECO:0000256" key="9">
    <source>
        <dbReference type="RuleBase" id="RU003811"/>
    </source>
</evidence>
<keyword evidence="3 7" id="KW-0436">Ligase</keyword>
<evidence type="ECO:0000256" key="7">
    <source>
        <dbReference type="HAMAP-Rule" id="MF_02090"/>
    </source>
</evidence>
<evidence type="ECO:0000313" key="11">
    <source>
        <dbReference type="EMBL" id="PPK87265.1"/>
    </source>
</evidence>
<feature type="active site" description="Nucleophile; for glutaminase activity" evidence="7">
    <location>
        <position position="148"/>
    </location>
</feature>
<dbReference type="FunFam" id="3.40.50.620:FF:000106">
    <property type="entry name" value="Glutamine-dependent NAD(+) synthetase"/>
    <property type="match status" value="1"/>
</dbReference>
<dbReference type="HAMAP" id="MF_02090">
    <property type="entry name" value="NadE_glutamine_dep"/>
    <property type="match status" value="1"/>
</dbReference>
<dbReference type="InterPro" id="IPR014445">
    <property type="entry name" value="Gln-dep_NAD_synthase"/>
</dbReference>
<dbReference type="Pfam" id="PF02540">
    <property type="entry name" value="NAD_synthase"/>
    <property type="match status" value="1"/>
</dbReference>
<proteinExistence type="inferred from homology"/>
<dbReference type="NCBIfam" id="NF010588">
    <property type="entry name" value="PRK13981.1"/>
    <property type="match status" value="1"/>
</dbReference>
<dbReference type="PANTHER" id="PTHR23090">
    <property type="entry name" value="NH 3 /GLUTAMINE-DEPENDENT NAD + SYNTHETASE"/>
    <property type="match status" value="1"/>
</dbReference>
<organism evidence="11 12">
    <name type="scientific">Neolewinella xylanilytica</name>
    <dbReference type="NCBI Taxonomy" id="1514080"/>
    <lineage>
        <taxon>Bacteria</taxon>
        <taxon>Pseudomonadati</taxon>
        <taxon>Bacteroidota</taxon>
        <taxon>Saprospiria</taxon>
        <taxon>Saprospirales</taxon>
        <taxon>Lewinellaceae</taxon>
        <taxon>Neolewinella</taxon>
    </lineage>
</organism>
<keyword evidence="4 7" id="KW-0547">Nucleotide-binding</keyword>
<dbReference type="GO" id="GO:0008795">
    <property type="term" value="F:NAD+ synthase activity"/>
    <property type="evidence" value="ECO:0007669"/>
    <property type="project" value="UniProtKB-UniRule"/>
</dbReference>
<dbReference type="GO" id="GO:0003952">
    <property type="term" value="F:NAD+ synthase (glutamine-hydrolyzing) activity"/>
    <property type="evidence" value="ECO:0007669"/>
    <property type="project" value="UniProtKB-UniRule"/>
</dbReference>
<evidence type="ECO:0000256" key="1">
    <source>
        <dbReference type="ARBA" id="ARBA00005188"/>
    </source>
</evidence>
<feature type="binding site" evidence="7">
    <location>
        <begin position="295"/>
        <end position="302"/>
    </location>
    <ligand>
        <name>ATP</name>
        <dbReference type="ChEBI" id="CHEBI:30616"/>
    </ligand>
</feature>
<dbReference type="OrthoDB" id="9803818at2"/>
<dbReference type="Pfam" id="PF00795">
    <property type="entry name" value="CN_hydrolase"/>
    <property type="match status" value="1"/>
</dbReference>
<keyword evidence="5 7" id="KW-0067">ATP-binding</keyword>
<evidence type="ECO:0000313" key="12">
    <source>
        <dbReference type="Proteomes" id="UP000237662"/>
    </source>
</evidence>
<name>A0A2S6I700_9BACT</name>
<gene>
    <name evidence="7" type="primary">nadE</name>
    <name evidence="11" type="ORF">CLV84_0203</name>
</gene>
<comment type="pathway">
    <text evidence="1 7 8">Cofactor biosynthesis; NAD(+) biosynthesis; NAD(+) from deamido-NAD(+) (L-Gln route): step 1/1.</text>
</comment>
<feature type="binding site" evidence="7">
    <location>
        <position position="183"/>
    </location>
    <ligand>
        <name>L-glutamine</name>
        <dbReference type="ChEBI" id="CHEBI:58359"/>
    </ligand>
</feature>
<dbReference type="GO" id="GO:0005737">
    <property type="term" value="C:cytoplasm"/>
    <property type="evidence" value="ECO:0007669"/>
    <property type="project" value="InterPro"/>
</dbReference>
<feature type="active site" description="For glutaminase activity" evidence="7">
    <location>
        <position position="112"/>
    </location>
</feature>
<protein>
    <recommendedName>
        <fullName evidence="7 8">Glutamine-dependent NAD(+) synthetase</fullName>
        <ecNumber evidence="7 8">6.3.5.1</ecNumber>
    </recommendedName>
    <alternativeName>
        <fullName evidence="7 8">NAD(+) synthase [glutamine-hydrolyzing]</fullName>
    </alternativeName>
</protein>
<evidence type="ECO:0000256" key="2">
    <source>
        <dbReference type="ARBA" id="ARBA00007145"/>
    </source>
</evidence>
<dbReference type="SUPFAM" id="SSF52402">
    <property type="entry name" value="Adenine nucleotide alpha hydrolases-like"/>
    <property type="match status" value="1"/>
</dbReference>
<dbReference type="InterPro" id="IPR003010">
    <property type="entry name" value="C-N_Hydrolase"/>
</dbReference>
<reference evidence="11 12" key="1">
    <citation type="submission" date="2018-02" db="EMBL/GenBank/DDBJ databases">
        <title>Genomic Encyclopedia of Archaeal and Bacterial Type Strains, Phase II (KMG-II): from individual species to whole genera.</title>
        <authorList>
            <person name="Goeker M."/>
        </authorList>
    </citation>
    <scope>NUCLEOTIDE SEQUENCE [LARGE SCALE GENOMIC DNA]</scope>
    <source>
        <strain evidence="11 12">DSM 29526</strain>
    </source>
</reference>
<dbReference type="Gene3D" id="3.60.110.10">
    <property type="entry name" value="Carbon-nitrogen hydrolase"/>
    <property type="match status" value="1"/>
</dbReference>
<dbReference type="InterPro" id="IPR022310">
    <property type="entry name" value="NAD/GMP_synthase"/>
</dbReference>
<evidence type="ECO:0000256" key="4">
    <source>
        <dbReference type="ARBA" id="ARBA00022741"/>
    </source>
</evidence>
<feature type="domain" description="CN hydrolase" evidence="10">
    <location>
        <begin position="1"/>
        <end position="256"/>
    </location>
</feature>
<dbReference type="CDD" id="cd07570">
    <property type="entry name" value="GAT_Gln-NAD-synth"/>
    <property type="match status" value="1"/>
</dbReference>
<feature type="binding site" evidence="7">
    <location>
        <position position="402"/>
    </location>
    <ligand>
        <name>ATP</name>
        <dbReference type="ChEBI" id="CHEBI:30616"/>
    </ligand>
</feature>
<dbReference type="InterPro" id="IPR036526">
    <property type="entry name" value="C-N_Hydrolase_sf"/>
</dbReference>
<sequence>MNIALAQINVHVGNFDANLKKMLDYTERAKRQGADIVVFPELATVGYPPRDFLEFDDFIDQANLVVEQLAKAADGIAIIVGSPTKNPVVQGKDLYNSAYFLANGRIQQVQHKTLLPTYDIFDEYRYFEPAAEWNVVRYQDKTIAMIVCEDSWNVGNENPLYQMNPMDKIMEHAPDFIINISASPFAYDHAAERVEVLQANVTIYDLPMYYVNHVGAQTEVLFDGGSLVLNRKGEVVDEMPYFEECLRVYNTEEVDNGDDVSGERRRDKITLIHDALVMGIKQYFGKLGFKRAILGLSGGIDSALVAVLAARALGADNVRCVLMPSQHSSDHSVNDARQLAQNLGCQYDIVPIESVYHEYMKLLQPHFFGQPEGLTEENLQARIRGMILMAFSNKFGDILLNTSNKSEMAVGYGTLYGDMCGGLSVIGDVYKTECFELAKFMNKDGEVIPENIITKPPSAELRPGQLDSQSLPPYPELDAVLYQYIELHQSPQDIIEAGADPLLVQKALRLVNINEFKRHQTAPVLRVSKKAFGMGRRFPIVAKYLN</sequence>